<dbReference type="GO" id="GO:0032259">
    <property type="term" value="P:methylation"/>
    <property type="evidence" value="ECO:0007669"/>
    <property type="project" value="UniProtKB-KW"/>
</dbReference>
<evidence type="ECO:0000259" key="4">
    <source>
        <dbReference type="PROSITE" id="PS51165"/>
    </source>
</evidence>
<protein>
    <submittedName>
        <fullName evidence="5">Class I SAM-dependent RNA methyltransferase</fullName>
    </submittedName>
</protein>
<dbReference type="Gene3D" id="3.40.50.150">
    <property type="entry name" value="Vaccinia Virus protein VP39"/>
    <property type="match status" value="1"/>
</dbReference>
<dbReference type="Pfam" id="PF22020">
    <property type="entry name" value="RlmL_1st"/>
    <property type="match status" value="1"/>
</dbReference>
<reference evidence="5 6" key="1">
    <citation type="journal article" date="2021" name="ISME Commun">
        <title>Automated analysis of genomic sequences facilitates high-throughput and comprehensive description of bacteria.</title>
        <authorList>
            <person name="Hitch T.C.A."/>
        </authorList>
    </citation>
    <scope>NUCLEOTIDE SEQUENCE [LARGE SCALE GENOMIC DNA]</scope>
    <source>
        <strain evidence="5 6">Sanger_04</strain>
    </source>
</reference>
<evidence type="ECO:0000256" key="2">
    <source>
        <dbReference type="ARBA" id="ARBA00022679"/>
    </source>
</evidence>
<dbReference type="InterPro" id="IPR002052">
    <property type="entry name" value="DNA_methylase_N6_adenine_CS"/>
</dbReference>
<keyword evidence="3" id="KW-0694">RNA-binding</keyword>
<comment type="caution">
    <text evidence="5">The sequence shown here is derived from an EMBL/GenBank/DDBJ whole genome shotgun (WGS) entry which is preliminary data.</text>
</comment>
<gene>
    <name evidence="5" type="ORF">OCV63_01355</name>
</gene>
<dbReference type="PANTHER" id="PTHR47313">
    <property type="entry name" value="RIBOSOMAL RNA LARGE SUBUNIT METHYLTRANSFERASE K/L"/>
    <property type="match status" value="1"/>
</dbReference>
<dbReference type="Pfam" id="PF01170">
    <property type="entry name" value="UPF0020"/>
    <property type="match status" value="1"/>
</dbReference>
<proteinExistence type="predicted"/>
<dbReference type="InterPro" id="IPR054170">
    <property type="entry name" value="RlmL_1st"/>
</dbReference>
<evidence type="ECO:0000256" key="1">
    <source>
        <dbReference type="ARBA" id="ARBA00022603"/>
    </source>
</evidence>
<evidence type="ECO:0000313" key="5">
    <source>
        <dbReference type="EMBL" id="MCU6695542.1"/>
    </source>
</evidence>
<evidence type="ECO:0000256" key="3">
    <source>
        <dbReference type="PROSITE-ProRule" id="PRU00529"/>
    </source>
</evidence>
<organism evidence="5 6">
    <name type="scientific">Laedolimicola ammoniilytica</name>
    <dbReference type="NCBI Taxonomy" id="2981771"/>
    <lineage>
        <taxon>Bacteria</taxon>
        <taxon>Bacillati</taxon>
        <taxon>Bacillota</taxon>
        <taxon>Clostridia</taxon>
        <taxon>Lachnospirales</taxon>
        <taxon>Lachnospiraceae</taxon>
        <taxon>Laedolimicola</taxon>
    </lineage>
</organism>
<dbReference type="SUPFAM" id="SSF53335">
    <property type="entry name" value="S-adenosyl-L-methionine-dependent methyltransferases"/>
    <property type="match status" value="1"/>
</dbReference>
<evidence type="ECO:0000313" key="6">
    <source>
        <dbReference type="Proteomes" id="UP001652461"/>
    </source>
</evidence>
<name>A0ABT2RTE1_9FIRM</name>
<dbReference type="SMART" id="SM00981">
    <property type="entry name" value="THUMP"/>
    <property type="match status" value="1"/>
</dbReference>
<dbReference type="Pfam" id="PF02926">
    <property type="entry name" value="THUMP"/>
    <property type="match status" value="1"/>
</dbReference>
<dbReference type="PROSITE" id="PS51165">
    <property type="entry name" value="THUMP"/>
    <property type="match status" value="1"/>
</dbReference>
<dbReference type="PROSITE" id="PS00092">
    <property type="entry name" value="N6_MTASE"/>
    <property type="match status" value="1"/>
</dbReference>
<dbReference type="InterPro" id="IPR000241">
    <property type="entry name" value="RlmKL-like_Mtase"/>
</dbReference>
<keyword evidence="2" id="KW-0808">Transferase</keyword>
<dbReference type="CDD" id="cd11715">
    <property type="entry name" value="THUMP_AdoMetMT"/>
    <property type="match status" value="1"/>
</dbReference>
<dbReference type="Gene3D" id="3.30.2130.30">
    <property type="match status" value="1"/>
</dbReference>
<feature type="domain" description="THUMP" evidence="4">
    <location>
        <begin position="45"/>
        <end position="156"/>
    </location>
</feature>
<dbReference type="InterPro" id="IPR004114">
    <property type="entry name" value="THUMP_dom"/>
</dbReference>
<dbReference type="Proteomes" id="UP001652461">
    <property type="component" value="Unassembled WGS sequence"/>
</dbReference>
<keyword evidence="6" id="KW-1185">Reference proteome</keyword>
<accession>A0ABT2RTE1</accession>
<dbReference type="EMBL" id="JAOQKC010000002">
    <property type="protein sequence ID" value="MCU6695542.1"/>
    <property type="molecule type" value="Genomic_DNA"/>
</dbReference>
<dbReference type="RefSeq" id="WP_158361599.1">
    <property type="nucleotide sequence ID" value="NZ_JAOQKC010000002.1"/>
</dbReference>
<sequence>METYEFLAPCHFGLEAVLKREIQDLGYDVSLVEDGRVTFIGDMDALCRANIFLRTAERVMLQVGRFKAETFDELFEGIKAIPWENYIPADGKFWVTKATSVKSKLFSPSDIQSIVKKAMVERLKTRYKMEWFSEDGASYPIRITFLKDEAVVGLDTSGVSLHKRGYRRLTSKAPITETLAAALIMLTPWKGDRILVDPFCGCGTFPIEAAMMAANIAPGMNREFVAEDWKNMIPRKLWYNAVEEANDLIQDDIETDIQGYDIDPDMVKAARENAREAGVDHLIHFQARPVSELRHPKKYGFVITNPPYGERLEEKEALPALYREIGEAYNRLDDWSMYLITSYEDAERYLGCKAAKNRKIYNGMLKTYFYQFPGPKPPRRPRQDV</sequence>
<dbReference type="InterPro" id="IPR029063">
    <property type="entry name" value="SAM-dependent_MTases_sf"/>
</dbReference>
<keyword evidence="1 5" id="KW-0489">Methyltransferase</keyword>
<dbReference type="GO" id="GO:0008168">
    <property type="term" value="F:methyltransferase activity"/>
    <property type="evidence" value="ECO:0007669"/>
    <property type="project" value="UniProtKB-KW"/>
</dbReference>
<dbReference type="PANTHER" id="PTHR47313:SF1">
    <property type="entry name" value="RIBOSOMAL RNA LARGE SUBUNIT METHYLTRANSFERASE K_L"/>
    <property type="match status" value="1"/>
</dbReference>